<dbReference type="STRING" id="1122214.Mame_00417"/>
<sequence length="162" mass="18672">MNANSTRQRAWQTPVSLQGTKSGIYCKRLMTEKYACFVWKESKWARQSMTLDNYKSAQHIIAQPAPEWQPYFLPTLDAMNITIKPHIEISGLGAIDRVIAQTDLVLTASEGFSRIFSPDIISIPAPFKCEFPFYMTWGKRTHSSQAHQWFRNQITETARELK</sequence>
<name>A0A1U9YWP8_9HYPH</name>
<keyword evidence="2" id="KW-0678">Repressor</keyword>
<dbReference type="InterPro" id="IPR050389">
    <property type="entry name" value="LysR-type_TF"/>
</dbReference>
<feature type="domain" description="LysR substrate-binding" evidence="6">
    <location>
        <begin position="20"/>
        <end position="158"/>
    </location>
</feature>
<evidence type="ECO:0000256" key="3">
    <source>
        <dbReference type="ARBA" id="ARBA00023015"/>
    </source>
</evidence>
<dbReference type="AlphaFoldDB" id="A0A1U9YWP8"/>
<evidence type="ECO:0000259" key="6">
    <source>
        <dbReference type="Pfam" id="PF03466"/>
    </source>
</evidence>
<accession>A0A1U9YWP8</accession>
<evidence type="ECO:0000256" key="1">
    <source>
        <dbReference type="ARBA" id="ARBA00009437"/>
    </source>
</evidence>
<dbReference type="PANTHER" id="PTHR30118:SF6">
    <property type="entry name" value="HTH-TYPE TRANSCRIPTIONAL REGULATOR LEUO"/>
    <property type="match status" value="1"/>
</dbReference>
<dbReference type="PANTHER" id="PTHR30118">
    <property type="entry name" value="HTH-TYPE TRANSCRIPTIONAL REGULATOR LEUO-RELATED"/>
    <property type="match status" value="1"/>
</dbReference>
<dbReference type="KEGG" id="mmed:Mame_00417"/>
<dbReference type="Gene3D" id="3.40.190.10">
    <property type="entry name" value="Periplasmic binding protein-like II"/>
    <property type="match status" value="2"/>
</dbReference>
<dbReference type="Pfam" id="PF03466">
    <property type="entry name" value="LysR_substrate"/>
    <property type="match status" value="1"/>
</dbReference>
<keyword evidence="4" id="KW-0238">DNA-binding</keyword>
<dbReference type="Proteomes" id="UP000191135">
    <property type="component" value="Chromosome"/>
</dbReference>
<dbReference type="OrthoDB" id="528082at2"/>
<reference evidence="7 8" key="1">
    <citation type="submission" date="2017-03" db="EMBL/GenBank/DDBJ databases">
        <title>Foreign affairs: Plasmid Transfer between Roseobacters and Rhizobia.</title>
        <authorList>
            <person name="Bartling P."/>
            <person name="Bunk B."/>
            <person name="Overmann J."/>
            <person name="Brinkmann H."/>
            <person name="Petersen J."/>
        </authorList>
    </citation>
    <scope>NUCLEOTIDE SEQUENCE [LARGE SCALE GENOMIC DNA]</scope>
    <source>
        <strain evidence="7 8">MACL11</strain>
    </source>
</reference>
<keyword evidence="3" id="KW-0805">Transcription regulation</keyword>
<keyword evidence="8" id="KW-1185">Reference proteome</keyword>
<dbReference type="GO" id="GO:0006355">
    <property type="term" value="P:regulation of DNA-templated transcription"/>
    <property type="evidence" value="ECO:0007669"/>
    <property type="project" value="TreeGrafter"/>
</dbReference>
<protein>
    <submittedName>
        <fullName evidence="7">LysR substrate binding domain protein</fullName>
    </submittedName>
</protein>
<evidence type="ECO:0000256" key="5">
    <source>
        <dbReference type="ARBA" id="ARBA00023163"/>
    </source>
</evidence>
<dbReference type="RefSeq" id="WP_018064587.1">
    <property type="nucleotide sequence ID" value="NZ_AQWH01000008.1"/>
</dbReference>
<evidence type="ECO:0000313" key="8">
    <source>
        <dbReference type="Proteomes" id="UP000191135"/>
    </source>
</evidence>
<dbReference type="GO" id="GO:0003677">
    <property type="term" value="F:DNA binding"/>
    <property type="evidence" value="ECO:0007669"/>
    <property type="project" value="UniProtKB-KW"/>
</dbReference>
<evidence type="ECO:0000313" key="7">
    <source>
        <dbReference type="EMBL" id="AQZ49800.1"/>
    </source>
</evidence>
<proteinExistence type="inferred from homology"/>
<comment type="similarity">
    <text evidence="1">Belongs to the LysR transcriptional regulatory family.</text>
</comment>
<keyword evidence="5" id="KW-0804">Transcription</keyword>
<evidence type="ECO:0000256" key="4">
    <source>
        <dbReference type="ARBA" id="ARBA00023125"/>
    </source>
</evidence>
<dbReference type="SUPFAM" id="SSF53850">
    <property type="entry name" value="Periplasmic binding protein-like II"/>
    <property type="match status" value="1"/>
</dbReference>
<dbReference type="eggNOG" id="COG0583">
    <property type="taxonomic scope" value="Bacteria"/>
</dbReference>
<dbReference type="InterPro" id="IPR005119">
    <property type="entry name" value="LysR_subst-bd"/>
</dbReference>
<dbReference type="EMBL" id="CP020330">
    <property type="protein sequence ID" value="AQZ49800.1"/>
    <property type="molecule type" value="Genomic_DNA"/>
</dbReference>
<gene>
    <name evidence="7" type="ORF">Mame_00417</name>
</gene>
<organism evidence="7 8">
    <name type="scientific">Martelella mediterranea DSM 17316</name>
    <dbReference type="NCBI Taxonomy" id="1122214"/>
    <lineage>
        <taxon>Bacteria</taxon>
        <taxon>Pseudomonadati</taxon>
        <taxon>Pseudomonadota</taxon>
        <taxon>Alphaproteobacteria</taxon>
        <taxon>Hyphomicrobiales</taxon>
        <taxon>Aurantimonadaceae</taxon>
        <taxon>Martelella</taxon>
    </lineage>
</organism>
<evidence type="ECO:0000256" key="2">
    <source>
        <dbReference type="ARBA" id="ARBA00022491"/>
    </source>
</evidence>